<proteinExistence type="predicted"/>
<feature type="domain" description="ABC transporter" evidence="5">
    <location>
        <begin position="55"/>
        <end position="272"/>
    </location>
</feature>
<evidence type="ECO:0000256" key="3">
    <source>
        <dbReference type="ARBA" id="ARBA00022840"/>
    </source>
</evidence>
<dbReference type="PANTHER" id="PTHR24220:SF659">
    <property type="entry name" value="TRANSPORTER, PUTATIVE-RELATED"/>
    <property type="match status" value="1"/>
</dbReference>
<evidence type="ECO:0000256" key="4">
    <source>
        <dbReference type="SAM" id="MobiDB-lite"/>
    </source>
</evidence>
<gene>
    <name evidence="6" type="ORF">CCR87_04285</name>
</gene>
<keyword evidence="7" id="KW-1185">Reference proteome</keyword>
<dbReference type="InterPro" id="IPR003439">
    <property type="entry name" value="ABC_transporter-like_ATP-bd"/>
</dbReference>
<dbReference type="InterPro" id="IPR017911">
    <property type="entry name" value="MacB-like_ATP-bd"/>
</dbReference>
<dbReference type="GO" id="GO:0005524">
    <property type="term" value="F:ATP binding"/>
    <property type="evidence" value="ECO:0007669"/>
    <property type="project" value="UniProtKB-KW"/>
</dbReference>
<dbReference type="InterPro" id="IPR003593">
    <property type="entry name" value="AAA+_ATPase"/>
</dbReference>
<evidence type="ECO:0000256" key="2">
    <source>
        <dbReference type="ARBA" id="ARBA00022741"/>
    </source>
</evidence>
<name>A0A934WI67_9RHOB</name>
<organism evidence="6 7">
    <name type="scientific">Rhodobaculum claviforme</name>
    <dbReference type="NCBI Taxonomy" id="1549854"/>
    <lineage>
        <taxon>Bacteria</taxon>
        <taxon>Pseudomonadati</taxon>
        <taxon>Pseudomonadota</taxon>
        <taxon>Alphaproteobacteria</taxon>
        <taxon>Rhodobacterales</taxon>
        <taxon>Paracoccaceae</taxon>
        <taxon>Rhodobaculum</taxon>
    </lineage>
</organism>
<dbReference type="Pfam" id="PF00005">
    <property type="entry name" value="ABC_tran"/>
    <property type="match status" value="1"/>
</dbReference>
<protein>
    <submittedName>
        <fullName evidence="6">ABC transporter ATP-binding protein</fullName>
    </submittedName>
</protein>
<feature type="region of interest" description="Disordered" evidence="4">
    <location>
        <begin position="1"/>
        <end position="53"/>
    </location>
</feature>
<dbReference type="SMART" id="SM00382">
    <property type="entry name" value="AAA"/>
    <property type="match status" value="1"/>
</dbReference>
<keyword evidence="3 6" id="KW-0067">ATP-binding</keyword>
<dbReference type="AlphaFoldDB" id="A0A934WI67"/>
<dbReference type="PROSITE" id="PS00211">
    <property type="entry name" value="ABC_TRANSPORTER_1"/>
    <property type="match status" value="1"/>
</dbReference>
<dbReference type="GO" id="GO:0016887">
    <property type="term" value="F:ATP hydrolysis activity"/>
    <property type="evidence" value="ECO:0007669"/>
    <property type="project" value="InterPro"/>
</dbReference>
<dbReference type="EMBL" id="NHSD01000138">
    <property type="protein sequence ID" value="MBK5926579.1"/>
    <property type="molecule type" value="Genomic_DNA"/>
</dbReference>
<dbReference type="CDD" id="cd03255">
    <property type="entry name" value="ABC_MJ0796_LolCDE_FtsE"/>
    <property type="match status" value="1"/>
</dbReference>
<dbReference type="PANTHER" id="PTHR24220">
    <property type="entry name" value="IMPORT ATP-BINDING PROTEIN"/>
    <property type="match status" value="1"/>
</dbReference>
<reference evidence="6" key="1">
    <citation type="submission" date="2017-05" db="EMBL/GenBank/DDBJ databases">
        <authorList>
            <person name="Imhoff J.F."/>
            <person name="Rahn T."/>
            <person name="Kuenzel S."/>
            <person name="Neulinger S.C."/>
        </authorList>
    </citation>
    <scope>NUCLEOTIDE SEQUENCE</scope>
    <source>
        <strain evidence="6">LMG 28126</strain>
    </source>
</reference>
<dbReference type="SUPFAM" id="SSF52540">
    <property type="entry name" value="P-loop containing nucleoside triphosphate hydrolases"/>
    <property type="match status" value="1"/>
</dbReference>
<dbReference type="PROSITE" id="PS50893">
    <property type="entry name" value="ABC_TRANSPORTER_2"/>
    <property type="match status" value="1"/>
</dbReference>
<evidence type="ECO:0000259" key="5">
    <source>
        <dbReference type="PROSITE" id="PS50893"/>
    </source>
</evidence>
<keyword evidence="1" id="KW-0813">Transport</keyword>
<evidence type="ECO:0000256" key="1">
    <source>
        <dbReference type="ARBA" id="ARBA00022448"/>
    </source>
</evidence>
<accession>A0A934WI67</accession>
<dbReference type="InterPro" id="IPR015854">
    <property type="entry name" value="ABC_transpr_LolD-like"/>
</dbReference>
<reference evidence="6" key="2">
    <citation type="journal article" date="2020" name="Microorganisms">
        <title>Osmotic Adaptation and Compatible Solute Biosynthesis of Phototrophic Bacteria as Revealed from Genome Analyses.</title>
        <authorList>
            <person name="Imhoff J.F."/>
            <person name="Rahn T."/>
            <person name="Kunzel S."/>
            <person name="Keller A."/>
            <person name="Neulinger S.C."/>
        </authorList>
    </citation>
    <scope>NUCLEOTIDE SEQUENCE</scope>
    <source>
        <strain evidence="6">LMG 28126</strain>
    </source>
</reference>
<dbReference type="Gene3D" id="3.40.50.300">
    <property type="entry name" value="P-loop containing nucleotide triphosphate hydrolases"/>
    <property type="match status" value="1"/>
</dbReference>
<sequence>MSPSAFGVIHPRRTPAGGDRIRTGTRTVQPSSSDGAKSGGASSGGANSDGKGPLLAVRGLEKTLTGGDERVPVLRGVDLTLEAGHSLALTGESGSGKSTLLHLVAGLDVADAGQVRLAGQDVGALSDAGRARLRREAVGLVFQQFNLIPSLTVAGNLGFQARLAGRFDADAVAALAARLGLEGLMNRYPEQLSGGQQQRVAIGRALAARPALVLADEPTGNLDEATGDAVLDLMLELVRDAGVALLMVTHSPRLAARCDARLHLRAGRTTEAP</sequence>
<keyword evidence="2" id="KW-0547">Nucleotide-binding</keyword>
<dbReference type="GO" id="GO:0022857">
    <property type="term" value="F:transmembrane transporter activity"/>
    <property type="evidence" value="ECO:0007669"/>
    <property type="project" value="TreeGrafter"/>
</dbReference>
<dbReference type="InterPro" id="IPR017871">
    <property type="entry name" value="ABC_transporter-like_CS"/>
</dbReference>
<dbReference type="GO" id="GO:0005886">
    <property type="term" value="C:plasma membrane"/>
    <property type="evidence" value="ECO:0007669"/>
    <property type="project" value="TreeGrafter"/>
</dbReference>
<evidence type="ECO:0000313" key="7">
    <source>
        <dbReference type="Proteomes" id="UP000706333"/>
    </source>
</evidence>
<dbReference type="InterPro" id="IPR027417">
    <property type="entry name" value="P-loop_NTPase"/>
</dbReference>
<comment type="caution">
    <text evidence="6">The sequence shown here is derived from an EMBL/GenBank/DDBJ whole genome shotgun (WGS) entry which is preliminary data.</text>
</comment>
<evidence type="ECO:0000313" key="6">
    <source>
        <dbReference type="EMBL" id="MBK5926579.1"/>
    </source>
</evidence>
<dbReference type="Proteomes" id="UP000706333">
    <property type="component" value="Unassembled WGS sequence"/>
</dbReference>